<dbReference type="GO" id="GO:0005886">
    <property type="term" value="C:plasma membrane"/>
    <property type="evidence" value="ECO:0007669"/>
    <property type="project" value="UniProtKB-SubCell"/>
</dbReference>
<dbReference type="PROSITE" id="PS01061">
    <property type="entry name" value="FLIP_2"/>
    <property type="match status" value="1"/>
</dbReference>
<dbReference type="PANTHER" id="PTHR30587:SF0">
    <property type="entry name" value="FLAGELLAR BIOSYNTHETIC PROTEIN FLIP"/>
    <property type="match status" value="1"/>
</dbReference>
<feature type="transmembrane region" description="Helical" evidence="12">
    <location>
        <begin position="68"/>
        <end position="95"/>
    </location>
</feature>
<keyword evidence="3 12" id="KW-0813">Transport</keyword>
<evidence type="ECO:0000256" key="5">
    <source>
        <dbReference type="ARBA" id="ARBA00022692"/>
    </source>
</evidence>
<evidence type="ECO:0000313" key="14">
    <source>
        <dbReference type="Proteomes" id="UP000010797"/>
    </source>
</evidence>
<gene>
    <name evidence="12" type="primary">fliP</name>
    <name evidence="13" type="ordered locus">Desdi_2861</name>
</gene>
<sequence>MATKRPWNSVRGYIGKVQGRVGKAGLLILLMVGLLLRNTEPVLAAGLTLDFGASTAEQTSTTLQILLMMTVLSIAPAILVLMTSFTRIVIVLSFVRNALGTQQLPPTQVIIGLSLFLTFFVMAPTWNEVNTQALQPYMQSQITQAEALDQAEAPLRQFMFEQTREKDLELFVGLARMERPQTYGDIPTYVLIPAFVISELKTAFQMGFAIFIPFMVIDMLVASVLMSMGMMMLPPMMISLPFKILLFVLVDGWHLVVQSLVTSFY</sequence>
<dbReference type="Pfam" id="PF00813">
    <property type="entry name" value="FliP"/>
    <property type="match status" value="1"/>
</dbReference>
<feature type="transmembrane region" description="Helical" evidence="12">
    <location>
        <begin position="107"/>
        <end position="126"/>
    </location>
</feature>
<keyword evidence="10" id="KW-0975">Bacterial flagellum</keyword>
<evidence type="ECO:0000256" key="3">
    <source>
        <dbReference type="ARBA" id="ARBA00022448"/>
    </source>
</evidence>
<dbReference type="NCBIfam" id="NF009438">
    <property type="entry name" value="PRK12797.1"/>
    <property type="match status" value="1"/>
</dbReference>
<keyword evidence="13" id="KW-0969">Cilium</keyword>
<proteinExistence type="inferred from homology"/>
<dbReference type="Proteomes" id="UP000010797">
    <property type="component" value="Chromosome"/>
</dbReference>
<evidence type="ECO:0000256" key="10">
    <source>
        <dbReference type="ARBA" id="ARBA00023143"/>
    </source>
</evidence>
<accession>U3GKZ2</accession>
<dbReference type="PRINTS" id="PR00951">
    <property type="entry name" value="FLGBIOSNFLIP"/>
</dbReference>
<dbReference type="PANTHER" id="PTHR30587">
    <property type="entry name" value="FLAGELLAR BIOSYNTHETIC PROTEIN FLIP"/>
    <property type="match status" value="1"/>
</dbReference>
<evidence type="ECO:0000256" key="8">
    <source>
        <dbReference type="ARBA" id="ARBA00022989"/>
    </source>
</evidence>
<dbReference type="InterPro" id="IPR005838">
    <property type="entry name" value="T3SS_IM_P"/>
</dbReference>
<keyword evidence="11 12" id="KW-1006">Bacterial flagellum protein export</keyword>
<evidence type="ECO:0000256" key="9">
    <source>
        <dbReference type="ARBA" id="ARBA00023136"/>
    </source>
</evidence>
<dbReference type="RefSeq" id="WP_015263236.1">
    <property type="nucleotide sequence ID" value="NC_019903.1"/>
</dbReference>
<dbReference type="eggNOG" id="COG1338">
    <property type="taxonomic scope" value="Bacteria"/>
</dbReference>
<dbReference type="GO" id="GO:0009306">
    <property type="term" value="P:protein secretion"/>
    <property type="evidence" value="ECO:0007669"/>
    <property type="project" value="UniProtKB-UniRule"/>
</dbReference>
<evidence type="ECO:0000256" key="1">
    <source>
        <dbReference type="ARBA" id="ARBA00006257"/>
    </source>
</evidence>
<dbReference type="EMBL" id="CP003344">
    <property type="protein sequence ID" value="AGA70273.1"/>
    <property type="molecule type" value="Genomic_DNA"/>
</dbReference>
<feature type="transmembrane region" description="Helical" evidence="12">
    <location>
        <begin position="240"/>
        <end position="261"/>
    </location>
</feature>
<keyword evidence="5 12" id="KW-0812">Transmembrane</keyword>
<evidence type="ECO:0000256" key="4">
    <source>
        <dbReference type="ARBA" id="ARBA00022475"/>
    </source>
</evidence>
<evidence type="ECO:0000256" key="7">
    <source>
        <dbReference type="ARBA" id="ARBA00022927"/>
    </source>
</evidence>
<comment type="similarity">
    <text evidence="1 12">Belongs to the FliP/MopC/SpaP family.</text>
</comment>
<comment type="subcellular location">
    <subcellularLocation>
        <location evidence="12">Cell membrane</location>
        <topology evidence="12">Multi-pass membrane protein</topology>
    </subcellularLocation>
    <subcellularLocation>
        <location evidence="12">Bacterial flagellum basal body</location>
    </subcellularLocation>
</comment>
<keyword evidence="6 12" id="KW-1005">Bacterial flagellum biogenesis</keyword>
<evidence type="ECO:0000256" key="12">
    <source>
        <dbReference type="RuleBase" id="RU362069"/>
    </source>
</evidence>
<organism evidence="13 14">
    <name type="scientific">Desulfitobacterium dichloroeliminans (strain LMG P-21439 / DCA1)</name>
    <dbReference type="NCBI Taxonomy" id="871963"/>
    <lineage>
        <taxon>Bacteria</taxon>
        <taxon>Bacillati</taxon>
        <taxon>Bacillota</taxon>
        <taxon>Clostridia</taxon>
        <taxon>Eubacteriales</taxon>
        <taxon>Desulfitobacteriaceae</taxon>
        <taxon>Desulfitobacterium</taxon>
    </lineage>
</organism>
<keyword evidence="8 12" id="KW-1133">Transmembrane helix</keyword>
<dbReference type="HOGENOM" id="CLU_042028_0_1_9"/>
<keyword evidence="7 12" id="KW-0653">Protein transport</keyword>
<feature type="transmembrane region" description="Helical" evidence="12">
    <location>
        <begin position="208"/>
        <end position="228"/>
    </location>
</feature>
<dbReference type="AlphaFoldDB" id="U3GKZ2"/>
<dbReference type="KEGG" id="ddl:Desdi_2861"/>
<dbReference type="NCBIfam" id="TIGR01103">
    <property type="entry name" value="fliP"/>
    <property type="match status" value="1"/>
</dbReference>
<keyword evidence="13" id="KW-0966">Cell projection</keyword>
<dbReference type="GO" id="GO:0009425">
    <property type="term" value="C:bacterial-type flagellum basal body"/>
    <property type="evidence" value="ECO:0007669"/>
    <property type="project" value="UniProtKB-SubCell"/>
</dbReference>
<dbReference type="STRING" id="871963.Desdi_2861"/>
<keyword evidence="4 12" id="KW-1003">Cell membrane</keyword>
<evidence type="ECO:0000313" key="13">
    <source>
        <dbReference type="EMBL" id="AGA70273.1"/>
    </source>
</evidence>
<dbReference type="GO" id="GO:0044781">
    <property type="term" value="P:bacterial-type flagellum organization"/>
    <property type="evidence" value="ECO:0007669"/>
    <property type="project" value="UniProtKB-UniRule"/>
</dbReference>
<reference evidence="14" key="1">
    <citation type="submission" date="2012-02" db="EMBL/GenBank/DDBJ databases">
        <title>Complete sequence of Desulfitobacterium dichloroeliminans LMG P-21439.</title>
        <authorList>
            <person name="Lucas S."/>
            <person name="Han J."/>
            <person name="Lapidus A."/>
            <person name="Cheng J.-F."/>
            <person name="Goodwin L."/>
            <person name="Pitluck S."/>
            <person name="Peters L."/>
            <person name="Ovchinnikova G."/>
            <person name="Teshima H."/>
            <person name="Detter J.C."/>
            <person name="Han C."/>
            <person name="Tapia R."/>
            <person name="Land M."/>
            <person name="Hauser L."/>
            <person name="Kyrpides N."/>
            <person name="Ivanova N."/>
            <person name="Pagani I."/>
            <person name="Kruse T."/>
            <person name="de Vos W.M."/>
            <person name="Boon N."/>
            <person name="Smidt H."/>
            <person name="Woyke T."/>
        </authorList>
    </citation>
    <scope>NUCLEOTIDE SEQUENCE [LARGE SCALE GENOMIC DNA]</scope>
    <source>
        <strain evidence="14">LMG P-21439 / DCA1</strain>
    </source>
</reference>
<dbReference type="InterPro" id="IPR005837">
    <property type="entry name" value="FliP"/>
</dbReference>
<comment type="function">
    <text evidence="12">Plays a role in the flagellum-specific transport system.</text>
</comment>
<keyword evidence="14" id="KW-1185">Reference proteome</keyword>
<keyword evidence="13" id="KW-0282">Flagellum</keyword>
<keyword evidence="9 12" id="KW-0472">Membrane</keyword>
<dbReference type="PROSITE" id="PS01060">
    <property type="entry name" value="FLIP_1"/>
    <property type="match status" value="1"/>
</dbReference>
<name>U3GKZ2_DESDL</name>
<dbReference type="PRINTS" id="PR01302">
    <property type="entry name" value="TYPE3IMPPROT"/>
</dbReference>
<evidence type="ECO:0000256" key="2">
    <source>
        <dbReference type="ARBA" id="ARBA00021714"/>
    </source>
</evidence>
<protein>
    <recommendedName>
        <fullName evidence="2 12">Flagellar biosynthetic protein FliP</fullName>
    </recommendedName>
</protein>
<evidence type="ECO:0000256" key="6">
    <source>
        <dbReference type="ARBA" id="ARBA00022795"/>
    </source>
</evidence>
<evidence type="ECO:0000256" key="11">
    <source>
        <dbReference type="ARBA" id="ARBA00023225"/>
    </source>
</evidence>